<evidence type="ECO:0000256" key="6">
    <source>
        <dbReference type="ARBA" id="ARBA00023014"/>
    </source>
</evidence>
<dbReference type="PANTHER" id="PTHR43724:SF1">
    <property type="entry name" value="PYRUVATE SYNTHASE SUBUNIT PORD"/>
    <property type="match status" value="1"/>
</dbReference>
<dbReference type="Proteomes" id="UP001163687">
    <property type="component" value="Chromosome"/>
</dbReference>
<dbReference type="PANTHER" id="PTHR43724">
    <property type="entry name" value="PYRUVATE SYNTHASE SUBUNIT PORD"/>
    <property type="match status" value="1"/>
</dbReference>
<dbReference type="InterPro" id="IPR017900">
    <property type="entry name" value="4Fe4S_Fe_S_CS"/>
</dbReference>
<protein>
    <submittedName>
        <fullName evidence="8">Pyruvate ferredoxin/flavodoxin oxidoreductase subunit delta</fullName>
    </submittedName>
</protein>
<dbReference type="Pfam" id="PF13237">
    <property type="entry name" value="Fer4_10"/>
    <property type="match status" value="1"/>
</dbReference>
<dbReference type="PROSITE" id="PS51379">
    <property type="entry name" value="4FE4S_FER_2"/>
    <property type="match status" value="2"/>
</dbReference>
<comment type="cofactor">
    <cofactor evidence="1">
        <name>[4Fe-4S] cluster</name>
        <dbReference type="ChEBI" id="CHEBI:49883"/>
    </cofactor>
</comment>
<dbReference type="InterPro" id="IPR017896">
    <property type="entry name" value="4Fe4S_Fe-S-bd"/>
</dbReference>
<keyword evidence="9" id="KW-1185">Reference proteome</keyword>
<keyword evidence="8" id="KW-0670">Pyruvate</keyword>
<gene>
    <name evidence="8" type="ORF">caldi_12420</name>
</gene>
<dbReference type="InterPro" id="IPR011898">
    <property type="entry name" value="PorD_KorD"/>
</dbReference>
<evidence type="ECO:0000256" key="5">
    <source>
        <dbReference type="ARBA" id="ARBA00023004"/>
    </source>
</evidence>
<keyword evidence="3" id="KW-0479">Metal-binding</keyword>
<dbReference type="PROSITE" id="PS00198">
    <property type="entry name" value="4FE4S_FER_1"/>
    <property type="match status" value="1"/>
</dbReference>
<evidence type="ECO:0000259" key="7">
    <source>
        <dbReference type="PROSITE" id="PS51379"/>
    </source>
</evidence>
<dbReference type="NCBIfam" id="TIGR02179">
    <property type="entry name" value="PorD_KorD"/>
    <property type="match status" value="1"/>
</dbReference>
<sequence>MRPADLPVTPAARSGTLRARAKMAAWRTRRPVTDPNKCDLCMVCVTFCPEGARRVVGSMTDADLDICKGCGICAVECPRGAIEMVPELEVAGR</sequence>
<keyword evidence="5" id="KW-0408">Iron</keyword>
<dbReference type="GO" id="GO:0016625">
    <property type="term" value="F:oxidoreductase activity, acting on the aldehyde or oxo group of donors, iron-sulfur protein as acceptor"/>
    <property type="evidence" value="ECO:0007669"/>
    <property type="project" value="InterPro"/>
</dbReference>
<keyword evidence="6" id="KW-0411">Iron-sulfur</keyword>
<evidence type="ECO:0000313" key="8">
    <source>
        <dbReference type="EMBL" id="BDG60152.1"/>
    </source>
</evidence>
<evidence type="ECO:0000256" key="2">
    <source>
        <dbReference type="ARBA" id="ARBA00022485"/>
    </source>
</evidence>
<dbReference type="SUPFAM" id="SSF54862">
    <property type="entry name" value="4Fe-4S ferredoxins"/>
    <property type="match status" value="1"/>
</dbReference>
<feature type="domain" description="4Fe-4S ferredoxin-type" evidence="7">
    <location>
        <begin position="58"/>
        <end position="87"/>
    </location>
</feature>
<reference evidence="8" key="1">
    <citation type="submission" date="2022-03" db="EMBL/GenBank/DDBJ databases">
        <title>Complete genome sequence of Caldinitratiruptor microaerophilus.</title>
        <authorList>
            <person name="Mukaiyama R."/>
            <person name="Nishiyama T."/>
            <person name="Ueda K."/>
        </authorList>
    </citation>
    <scope>NUCLEOTIDE SEQUENCE</scope>
    <source>
        <strain evidence="8">JCM 16183</strain>
    </source>
</reference>
<evidence type="ECO:0000256" key="4">
    <source>
        <dbReference type="ARBA" id="ARBA00022737"/>
    </source>
</evidence>
<proteinExistence type="predicted"/>
<name>A0AA35CJ49_9FIRM</name>
<evidence type="ECO:0000256" key="3">
    <source>
        <dbReference type="ARBA" id="ARBA00022723"/>
    </source>
</evidence>
<dbReference type="GO" id="GO:0051539">
    <property type="term" value="F:4 iron, 4 sulfur cluster binding"/>
    <property type="evidence" value="ECO:0007669"/>
    <property type="project" value="UniProtKB-KW"/>
</dbReference>
<dbReference type="Gene3D" id="3.30.70.3270">
    <property type="match status" value="1"/>
</dbReference>
<organism evidence="8 9">
    <name type="scientific">Caldinitratiruptor microaerophilus</name>
    <dbReference type="NCBI Taxonomy" id="671077"/>
    <lineage>
        <taxon>Bacteria</taxon>
        <taxon>Bacillati</taxon>
        <taxon>Bacillota</taxon>
        <taxon>Clostridia</taxon>
        <taxon>Eubacteriales</taxon>
        <taxon>Symbiobacteriaceae</taxon>
        <taxon>Caldinitratiruptor</taxon>
    </lineage>
</organism>
<keyword evidence="4" id="KW-0677">Repeat</keyword>
<dbReference type="AlphaFoldDB" id="A0AA35CJ49"/>
<feature type="domain" description="4Fe-4S ferredoxin-type" evidence="7">
    <location>
        <begin position="29"/>
        <end position="57"/>
    </location>
</feature>
<dbReference type="Gene3D" id="3.30.70.20">
    <property type="match status" value="1"/>
</dbReference>
<dbReference type="RefSeq" id="WP_264844216.1">
    <property type="nucleotide sequence ID" value="NZ_AP025628.1"/>
</dbReference>
<evidence type="ECO:0000256" key="1">
    <source>
        <dbReference type="ARBA" id="ARBA00001966"/>
    </source>
</evidence>
<dbReference type="GO" id="GO:0046872">
    <property type="term" value="F:metal ion binding"/>
    <property type="evidence" value="ECO:0007669"/>
    <property type="project" value="UniProtKB-KW"/>
</dbReference>
<dbReference type="KEGG" id="cmic:caldi_12420"/>
<accession>A0AA35CJ49</accession>
<dbReference type="EMBL" id="AP025628">
    <property type="protein sequence ID" value="BDG60152.1"/>
    <property type="molecule type" value="Genomic_DNA"/>
</dbReference>
<evidence type="ECO:0000313" key="9">
    <source>
        <dbReference type="Proteomes" id="UP001163687"/>
    </source>
</evidence>
<keyword evidence="2" id="KW-0004">4Fe-4S</keyword>